<keyword evidence="4" id="KW-0808">Transferase</keyword>
<evidence type="ECO:0000256" key="2">
    <source>
        <dbReference type="SAM" id="SignalP"/>
    </source>
</evidence>
<accession>A0A4R7HVZ4</accession>
<evidence type="ECO:0000256" key="1">
    <source>
        <dbReference type="ARBA" id="ARBA00009670"/>
    </source>
</evidence>
<comment type="similarity">
    <text evidence="1">Belongs to the protein kinase superfamily. ADCK protein kinase family.</text>
</comment>
<organism evidence="4 5">
    <name type="scientific">Ilumatobacter fluminis</name>
    <dbReference type="NCBI Taxonomy" id="467091"/>
    <lineage>
        <taxon>Bacteria</taxon>
        <taxon>Bacillati</taxon>
        <taxon>Actinomycetota</taxon>
        <taxon>Acidimicrobiia</taxon>
        <taxon>Acidimicrobiales</taxon>
        <taxon>Ilumatobacteraceae</taxon>
        <taxon>Ilumatobacter</taxon>
    </lineage>
</organism>
<name>A0A4R7HVZ4_9ACTN</name>
<reference evidence="4 5" key="1">
    <citation type="submission" date="2019-03" db="EMBL/GenBank/DDBJ databases">
        <title>Sequencing the genomes of 1000 actinobacteria strains.</title>
        <authorList>
            <person name="Klenk H.-P."/>
        </authorList>
    </citation>
    <scope>NUCLEOTIDE SEQUENCE [LARGE SCALE GENOMIC DNA]</scope>
    <source>
        <strain evidence="4 5">DSM 18936</strain>
    </source>
</reference>
<dbReference type="SUPFAM" id="SSF56112">
    <property type="entry name" value="Protein kinase-like (PK-like)"/>
    <property type="match status" value="1"/>
</dbReference>
<dbReference type="InterPro" id="IPR011009">
    <property type="entry name" value="Kinase-like_dom_sf"/>
</dbReference>
<comment type="caution">
    <text evidence="4">The sequence shown here is derived from an EMBL/GenBank/DDBJ whole genome shotgun (WGS) entry which is preliminary data.</text>
</comment>
<dbReference type="CDD" id="cd13970">
    <property type="entry name" value="ABC1_ADCK3"/>
    <property type="match status" value="1"/>
</dbReference>
<dbReference type="GO" id="GO:0005524">
    <property type="term" value="F:ATP binding"/>
    <property type="evidence" value="ECO:0007669"/>
    <property type="project" value="InterPro"/>
</dbReference>
<evidence type="ECO:0000313" key="4">
    <source>
        <dbReference type="EMBL" id="TDT15227.1"/>
    </source>
</evidence>
<dbReference type="InterPro" id="IPR034646">
    <property type="entry name" value="ADCK3_dom"/>
</dbReference>
<dbReference type="EMBL" id="SOAU01000001">
    <property type="protein sequence ID" value="TDT15227.1"/>
    <property type="molecule type" value="Genomic_DNA"/>
</dbReference>
<sequence length="484" mass="53119">MSRKALPIAGLVAAGAAIAAAVAATRLDDPPPAVGRAGRTLRVWRLSARNSARFAIAKARGLGSADERRAQLDQEFAIRTAEDVARELGQMKGVLMKAGQMISFILESLPEEAQSALATLQSDGEPMSPTLAAAVVEADLGGPPEQVFLDWTDRPVAAASIGQVHRAVTHDGRDVAVKVQYPGVHDAIEHDLDAAEVMYGMFSSMMLKGLDAKGLVDELRMRMREELDYRLEAQNVLTFAEVFANHPWARIPTLVPSCSTDRILTTEWVDGMSFDQFMREASQDTKQRAGEVLWRFAQHAVNRHGIFNGDPHPGNYKFHHDGSVTFLDFGLVKRWEPGEWESLQPTLDAVVIDRDPELVCAAMEGSGFLREGHGLDPQLIFDYVSSPYRPYLVDEFRFSREWMIETLGRVMDVKGPNAAVIEVLNMPPSFVILDRVVWGVNAILGKLEVEGPFRAMLLEYVADGPPATEIGAAEAAWMKAGANS</sequence>
<gene>
    <name evidence="4" type="ORF">BDK89_0792</name>
</gene>
<dbReference type="InterPro" id="IPR050154">
    <property type="entry name" value="UbiB_kinase"/>
</dbReference>
<dbReference type="PANTHER" id="PTHR10566:SF113">
    <property type="entry name" value="PROTEIN ACTIVITY OF BC1 COMPLEX KINASE 7, CHLOROPLASTIC"/>
    <property type="match status" value="1"/>
</dbReference>
<dbReference type="OrthoDB" id="9795390at2"/>
<dbReference type="AlphaFoldDB" id="A0A4R7HVZ4"/>
<proteinExistence type="inferred from homology"/>
<keyword evidence="2" id="KW-0732">Signal</keyword>
<keyword evidence="4" id="KW-0830">Ubiquinone</keyword>
<protein>
    <submittedName>
        <fullName evidence="4">Putative unusual protein kinase regulating ubiquinone biosynthesis (AarF/ABC1/UbiB family)</fullName>
    </submittedName>
</protein>
<evidence type="ECO:0000259" key="3">
    <source>
        <dbReference type="PROSITE" id="PS50011"/>
    </source>
</evidence>
<dbReference type="RefSeq" id="WP_133867696.1">
    <property type="nucleotide sequence ID" value="NZ_SOAU01000001.1"/>
</dbReference>
<dbReference type="InterPro" id="IPR004147">
    <property type="entry name" value="ABC1_dom"/>
</dbReference>
<dbReference type="PANTHER" id="PTHR10566">
    <property type="entry name" value="CHAPERONE-ACTIVITY OF BC1 COMPLEX CABC1 -RELATED"/>
    <property type="match status" value="1"/>
</dbReference>
<keyword evidence="4" id="KW-0418">Kinase</keyword>
<dbReference type="InterPro" id="IPR000719">
    <property type="entry name" value="Prot_kinase_dom"/>
</dbReference>
<dbReference type="Proteomes" id="UP000294558">
    <property type="component" value="Unassembled WGS sequence"/>
</dbReference>
<dbReference type="GO" id="GO:0004672">
    <property type="term" value="F:protein kinase activity"/>
    <property type="evidence" value="ECO:0007669"/>
    <property type="project" value="InterPro"/>
</dbReference>
<dbReference type="PROSITE" id="PS50011">
    <property type="entry name" value="PROTEIN_KINASE_DOM"/>
    <property type="match status" value="1"/>
</dbReference>
<keyword evidence="5" id="KW-1185">Reference proteome</keyword>
<feature type="domain" description="Protein kinase" evidence="3">
    <location>
        <begin position="150"/>
        <end position="484"/>
    </location>
</feature>
<dbReference type="Pfam" id="PF03109">
    <property type="entry name" value="ABC1"/>
    <property type="match status" value="1"/>
</dbReference>
<feature type="chain" id="PRO_5020632821" evidence="2">
    <location>
        <begin position="20"/>
        <end position="484"/>
    </location>
</feature>
<evidence type="ECO:0000313" key="5">
    <source>
        <dbReference type="Proteomes" id="UP000294558"/>
    </source>
</evidence>
<feature type="signal peptide" evidence="2">
    <location>
        <begin position="1"/>
        <end position="19"/>
    </location>
</feature>